<geneLocation type="plastid" evidence="1"/>
<dbReference type="RefSeq" id="YP_009504599.1">
    <property type="nucleotide sequence ID" value="NC_038216.1"/>
</dbReference>
<dbReference type="AlphaFoldDB" id="A0A2Z4HGI1"/>
<sequence>MYIYVKYLLRYNKISKPNLRLNNSLILSIFRLKKL</sequence>
<protein>
    <submittedName>
        <fullName evidence="1">Uncharacterized protein</fullName>
    </submittedName>
</protein>
<reference evidence="1" key="1">
    <citation type="journal article" date="2018" name="Adv. Bot. Res.">
        <title>Chapter Four - Comparative Plastid Genomics of Glaucophytes species.</title>
        <authorList>
            <person name="Reyes-Prieto A."/>
            <person name="Russell S."/>
            <person name="Figueroa-Martinez F."/>
            <person name="Jackson C."/>
        </authorList>
    </citation>
    <scope>NUCLEOTIDE SEQUENCE</scope>
    <source>
        <strain evidence="1">UTEX LB 2766</strain>
    </source>
</reference>
<keyword evidence="1" id="KW-0934">Plastid</keyword>
<accession>A0A2Z4HGI1</accession>
<dbReference type="GeneID" id="37543932"/>
<dbReference type="EMBL" id="MG601103">
    <property type="protein sequence ID" value="AWW13900.1"/>
    <property type="molecule type" value="Genomic_DNA"/>
</dbReference>
<proteinExistence type="predicted"/>
<evidence type="ECO:0000313" key="1">
    <source>
        <dbReference type="EMBL" id="AWW13900.1"/>
    </source>
</evidence>
<gene>
    <name evidence="1" type="primary">orf1</name>
</gene>
<organism evidence="1">
    <name type="scientific">Cyanophora biloba</name>
    <dbReference type="NCBI Taxonomy" id="1489483"/>
    <lineage>
        <taxon>Eukaryota</taxon>
        <taxon>Glaucocystophyceae</taxon>
        <taxon>Cyanophorales</taxon>
        <taxon>Cyanophoraceae</taxon>
        <taxon>Cyanophora</taxon>
    </lineage>
</organism>
<name>A0A2Z4HGI1_9EUKA</name>